<dbReference type="STRING" id="452589.G9P1L6"/>
<dbReference type="HOGENOM" id="CLU_946845_0_0_1"/>
<evidence type="ECO:0000313" key="1">
    <source>
        <dbReference type="EMBL" id="EHK43348.1"/>
    </source>
</evidence>
<dbReference type="Proteomes" id="UP000005426">
    <property type="component" value="Unassembled WGS sequence"/>
</dbReference>
<dbReference type="OrthoDB" id="5406275at2759"/>
<sequence length="294" mass="31467">MQFPDPSFARILENTLTRLCRLSDSCLNYADGTEKAFDAWLLCVTVSHRLQTEAESSFTAKEVEYAENAADVMLKSLNKAEAAFRRANDDIPTARETGAMGAINAISQAGPSIVAQTFPALINGGSALAQTDATPPTDPVCAAGRLLAPFLNDMYSYLAHGPNDGIYWAEFKDSKKSEDGKQQEKSVQLGTGEPSQGLKSAFALIIKTTEAIKTQVLKSSDMAAGGTDAATIKTWQEDIKNAKTIALKLETTAKALPGSSSSTHQMRNLKIDVPKTDYSARNAALNTATEEAGH</sequence>
<organism evidence="1 2">
    <name type="scientific">Hypocrea atroviridis (strain ATCC 20476 / IMI 206040)</name>
    <name type="common">Trichoderma atroviride</name>
    <dbReference type="NCBI Taxonomy" id="452589"/>
    <lineage>
        <taxon>Eukaryota</taxon>
        <taxon>Fungi</taxon>
        <taxon>Dikarya</taxon>
        <taxon>Ascomycota</taxon>
        <taxon>Pezizomycotina</taxon>
        <taxon>Sordariomycetes</taxon>
        <taxon>Hypocreomycetidae</taxon>
        <taxon>Hypocreales</taxon>
        <taxon>Hypocreaceae</taxon>
        <taxon>Trichoderma</taxon>
    </lineage>
</organism>
<comment type="caution">
    <text evidence="1">The sequence shown here is derived from an EMBL/GenBank/DDBJ whole genome shotgun (WGS) entry which is preliminary data.</text>
</comment>
<protein>
    <submittedName>
        <fullName evidence="1">Uncharacterized protein</fullName>
    </submittedName>
</protein>
<proteinExistence type="predicted"/>
<dbReference type="EMBL" id="ABDG02000026">
    <property type="protein sequence ID" value="EHK43348.1"/>
    <property type="molecule type" value="Genomic_DNA"/>
</dbReference>
<gene>
    <name evidence="1" type="ORF">TRIATDRAFT_320632</name>
</gene>
<evidence type="ECO:0000313" key="2">
    <source>
        <dbReference type="Proteomes" id="UP000005426"/>
    </source>
</evidence>
<name>G9P1L6_HYPAI</name>
<dbReference type="AlphaFoldDB" id="G9P1L6"/>
<reference evidence="1 2" key="1">
    <citation type="journal article" date="2011" name="Genome Biol.">
        <title>Comparative genome sequence analysis underscores mycoparasitism as the ancestral life style of Trichoderma.</title>
        <authorList>
            <person name="Kubicek C.P."/>
            <person name="Herrera-Estrella A."/>
            <person name="Seidl-Seiboth V."/>
            <person name="Martinez D.A."/>
            <person name="Druzhinina I.S."/>
            <person name="Thon M."/>
            <person name="Zeilinger S."/>
            <person name="Casas-Flores S."/>
            <person name="Horwitz B.A."/>
            <person name="Mukherjee P.K."/>
            <person name="Mukherjee M."/>
            <person name="Kredics L."/>
            <person name="Alcaraz L.D."/>
            <person name="Aerts A."/>
            <person name="Antal Z."/>
            <person name="Atanasova L."/>
            <person name="Cervantes-Badillo M.G."/>
            <person name="Challacombe J."/>
            <person name="Chertkov O."/>
            <person name="McCluskey K."/>
            <person name="Coulpier F."/>
            <person name="Deshpande N."/>
            <person name="von Doehren H."/>
            <person name="Ebbole D.J."/>
            <person name="Esquivel-Naranjo E.U."/>
            <person name="Fekete E."/>
            <person name="Flipphi M."/>
            <person name="Glaser F."/>
            <person name="Gomez-Rodriguez E.Y."/>
            <person name="Gruber S."/>
            <person name="Han C."/>
            <person name="Henrissat B."/>
            <person name="Hermosa R."/>
            <person name="Hernandez-Onate M."/>
            <person name="Karaffa L."/>
            <person name="Kosti I."/>
            <person name="Le Crom S."/>
            <person name="Lindquist E."/>
            <person name="Lucas S."/>
            <person name="Luebeck M."/>
            <person name="Luebeck P.S."/>
            <person name="Margeot A."/>
            <person name="Metz B."/>
            <person name="Misra M."/>
            <person name="Nevalainen H."/>
            <person name="Omann M."/>
            <person name="Packer N."/>
            <person name="Perrone G."/>
            <person name="Uresti-Rivera E.E."/>
            <person name="Salamov A."/>
            <person name="Schmoll M."/>
            <person name="Seiboth B."/>
            <person name="Shapiro H."/>
            <person name="Sukno S."/>
            <person name="Tamayo-Ramos J.A."/>
            <person name="Tisch D."/>
            <person name="Wiest A."/>
            <person name="Wilkinson H.H."/>
            <person name="Zhang M."/>
            <person name="Coutinho P.M."/>
            <person name="Kenerley C.M."/>
            <person name="Monte E."/>
            <person name="Baker S.E."/>
            <person name="Grigoriev I.V."/>
        </authorList>
    </citation>
    <scope>NUCLEOTIDE SEQUENCE [LARGE SCALE GENOMIC DNA]</scope>
    <source>
        <strain evidence="2">ATCC 20476 / IMI 206040</strain>
    </source>
</reference>
<keyword evidence="2" id="KW-1185">Reference proteome</keyword>
<accession>G9P1L6</accession>